<organism evidence="9 10">
    <name type="scientific">Desulfosporosinus acididurans</name>
    <dbReference type="NCBI Taxonomy" id="476652"/>
    <lineage>
        <taxon>Bacteria</taxon>
        <taxon>Bacillati</taxon>
        <taxon>Bacillota</taxon>
        <taxon>Clostridia</taxon>
        <taxon>Eubacteriales</taxon>
        <taxon>Desulfitobacteriaceae</taxon>
        <taxon>Desulfosporosinus</taxon>
    </lineage>
</organism>
<keyword evidence="3" id="KW-0813">Transport</keyword>
<reference evidence="9 10" key="1">
    <citation type="submission" date="2015-06" db="EMBL/GenBank/DDBJ databases">
        <title>Draft genome of the moderately acidophilic sulfate reducer Candidatus Desulfosporosinus acididurans strain M1.</title>
        <authorList>
            <person name="Poehlein A."/>
            <person name="Petzsch P."/>
            <person name="Johnson B.D."/>
            <person name="Schloemann M."/>
            <person name="Daniel R."/>
            <person name="Muehling M."/>
        </authorList>
    </citation>
    <scope>NUCLEOTIDE SEQUENCE [LARGE SCALE GENOMIC DNA]</scope>
    <source>
        <strain evidence="9 10">M1</strain>
    </source>
</reference>
<protein>
    <submittedName>
        <fullName evidence="9">AI-2 transport protein TqsA</fullName>
    </submittedName>
</protein>
<comment type="subcellular location">
    <subcellularLocation>
        <location evidence="1">Cell membrane</location>
        <topology evidence="1">Multi-pass membrane protein</topology>
    </subcellularLocation>
</comment>
<dbReference type="AlphaFoldDB" id="A0A0J1IP55"/>
<feature type="transmembrane region" description="Helical" evidence="8">
    <location>
        <begin position="241"/>
        <end position="269"/>
    </location>
</feature>
<comment type="similarity">
    <text evidence="2">Belongs to the autoinducer-2 exporter (AI-2E) (TC 2.A.86) family.</text>
</comment>
<sequence length="352" mass="38941">MDANISRPYWKNIPWKWLFGVACLVLGILLLLKVKTILGPFVMGFLLAYLMNPFVDGLEKQGISRNKAIAVVFIVILIIIALAVFLILPIVYTELGKLVSILPATIQTINEEIEKFRNHFKASGLPDRVAMVIDQHLGQGEIILADRLNKVIAGLPGLLSTVTLYILSPVITIYLLADWKKISIRFYRLVPQRQRMEWRRLWQDISHTVRRFVRGDLAVAVIVGLLIGIGVKLVGMEYALLIGLICGVFDLIPYFGPVIGAVPSVLLALTKSPGMALKVALVILVVQQIEGNIISPKLMGDSVGLHPLWVMFALLAGGEIAGFWGMLLAVPCAAVIRVLLRHFYNKLVSPQV</sequence>
<evidence type="ECO:0000313" key="9">
    <source>
        <dbReference type="EMBL" id="KLU66446.1"/>
    </source>
</evidence>
<feature type="transmembrane region" description="Helical" evidence="8">
    <location>
        <begin position="12"/>
        <end position="31"/>
    </location>
</feature>
<dbReference type="GO" id="GO:0005886">
    <property type="term" value="C:plasma membrane"/>
    <property type="evidence" value="ECO:0007669"/>
    <property type="project" value="UniProtKB-SubCell"/>
</dbReference>
<evidence type="ECO:0000256" key="4">
    <source>
        <dbReference type="ARBA" id="ARBA00022475"/>
    </source>
</evidence>
<keyword evidence="5 8" id="KW-0812">Transmembrane</keyword>
<proteinExistence type="inferred from homology"/>
<evidence type="ECO:0000313" key="10">
    <source>
        <dbReference type="Proteomes" id="UP000036356"/>
    </source>
</evidence>
<dbReference type="STRING" id="476652.DEAC_c18450"/>
<dbReference type="Proteomes" id="UP000036356">
    <property type="component" value="Unassembled WGS sequence"/>
</dbReference>
<evidence type="ECO:0000256" key="5">
    <source>
        <dbReference type="ARBA" id="ARBA00022692"/>
    </source>
</evidence>
<keyword evidence="10" id="KW-1185">Reference proteome</keyword>
<dbReference type="PATRIC" id="fig|476652.3.peg.1909"/>
<feature type="transmembrane region" description="Helical" evidence="8">
    <location>
        <begin position="68"/>
        <end position="92"/>
    </location>
</feature>
<feature type="transmembrane region" description="Helical" evidence="8">
    <location>
        <begin position="37"/>
        <end position="56"/>
    </location>
</feature>
<comment type="caution">
    <text evidence="9">The sequence shown here is derived from an EMBL/GenBank/DDBJ whole genome shotgun (WGS) entry which is preliminary data.</text>
</comment>
<feature type="transmembrane region" description="Helical" evidence="8">
    <location>
        <begin position="217"/>
        <end position="235"/>
    </location>
</feature>
<name>A0A0J1IP55_9FIRM</name>
<evidence type="ECO:0000256" key="1">
    <source>
        <dbReference type="ARBA" id="ARBA00004651"/>
    </source>
</evidence>
<feature type="transmembrane region" description="Helical" evidence="8">
    <location>
        <begin position="276"/>
        <end position="295"/>
    </location>
</feature>
<dbReference type="GO" id="GO:0055085">
    <property type="term" value="P:transmembrane transport"/>
    <property type="evidence" value="ECO:0007669"/>
    <property type="project" value="TreeGrafter"/>
</dbReference>
<dbReference type="PANTHER" id="PTHR21716:SF53">
    <property type="entry name" value="PERMEASE PERM-RELATED"/>
    <property type="match status" value="1"/>
</dbReference>
<dbReference type="Pfam" id="PF01594">
    <property type="entry name" value="AI-2E_transport"/>
    <property type="match status" value="1"/>
</dbReference>
<keyword evidence="4" id="KW-1003">Cell membrane</keyword>
<evidence type="ECO:0000256" key="6">
    <source>
        <dbReference type="ARBA" id="ARBA00022989"/>
    </source>
</evidence>
<dbReference type="InterPro" id="IPR002549">
    <property type="entry name" value="AI-2E-like"/>
</dbReference>
<evidence type="ECO:0000256" key="3">
    <source>
        <dbReference type="ARBA" id="ARBA00022448"/>
    </source>
</evidence>
<feature type="transmembrane region" description="Helical" evidence="8">
    <location>
        <begin position="307"/>
        <end position="340"/>
    </location>
</feature>
<gene>
    <name evidence="9" type="primary">tqsA_1</name>
    <name evidence="9" type="ORF">DEAC_c18450</name>
</gene>
<keyword evidence="6 8" id="KW-1133">Transmembrane helix</keyword>
<evidence type="ECO:0000256" key="2">
    <source>
        <dbReference type="ARBA" id="ARBA00009773"/>
    </source>
</evidence>
<feature type="transmembrane region" description="Helical" evidence="8">
    <location>
        <begin position="157"/>
        <end position="177"/>
    </location>
</feature>
<dbReference type="RefSeq" id="WP_047809697.1">
    <property type="nucleotide sequence ID" value="NZ_LDZY01000005.1"/>
</dbReference>
<evidence type="ECO:0000256" key="7">
    <source>
        <dbReference type="ARBA" id="ARBA00023136"/>
    </source>
</evidence>
<dbReference type="PANTHER" id="PTHR21716">
    <property type="entry name" value="TRANSMEMBRANE PROTEIN"/>
    <property type="match status" value="1"/>
</dbReference>
<keyword evidence="7 8" id="KW-0472">Membrane</keyword>
<dbReference type="EMBL" id="LDZY01000005">
    <property type="protein sequence ID" value="KLU66446.1"/>
    <property type="molecule type" value="Genomic_DNA"/>
</dbReference>
<evidence type="ECO:0000256" key="8">
    <source>
        <dbReference type="SAM" id="Phobius"/>
    </source>
</evidence>
<accession>A0A0J1IP55</accession>